<dbReference type="PANTHER" id="PTHR10625:SF10">
    <property type="entry name" value="HISTONE DEACETYLASE HDAC1"/>
    <property type="match status" value="1"/>
</dbReference>
<keyword evidence="4" id="KW-0006">Acetoin catabolism</keyword>
<dbReference type="SUPFAM" id="SSF52768">
    <property type="entry name" value="Arginase/deacetylase"/>
    <property type="match status" value="1"/>
</dbReference>
<evidence type="ECO:0000259" key="5">
    <source>
        <dbReference type="Pfam" id="PF00850"/>
    </source>
</evidence>
<dbReference type="PANTHER" id="PTHR10625">
    <property type="entry name" value="HISTONE DEACETYLASE HDAC1-RELATED"/>
    <property type="match status" value="1"/>
</dbReference>
<evidence type="ECO:0000256" key="2">
    <source>
        <dbReference type="ARBA" id="ARBA00005947"/>
    </source>
</evidence>
<dbReference type="InterPro" id="IPR023696">
    <property type="entry name" value="Ureohydrolase_dom_sf"/>
</dbReference>
<comment type="caution">
    <text evidence="6">The sequence shown here is derived from an EMBL/GenBank/DDBJ whole genome shotgun (WGS) entry which is preliminary data.</text>
</comment>
<keyword evidence="7" id="KW-1185">Reference proteome</keyword>
<dbReference type="AlphaFoldDB" id="A0A1V8M554"/>
<dbReference type="EMBL" id="LPUF01000001">
    <property type="protein sequence ID" value="OQK16616.1"/>
    <property type="molecule type" value="Genomic_DNA"/>
</dbReference>
<evidence type="ECO:0000256" key="1">
    <source>
        <dbReference type="ARBA" id="ARBA00005101"/>
    </source>
</evidence>
<comment type="pathway">
    <text evidence="1">Ketone degradation; acetoin degradation.</text>
</comment>
<feature type="domain" description="Histone deacetylase" evidence="5">
    <location>
        <begin position="23"/>
        <end position="312"/>
    </location>
</feature>
<protein>
    <recommendedName>
        <fullName evidence="3">Acetoin utilization protein AcuC</fullName>
    </recommendedName>
</protein>
<reference evidence="6 7" key="1">
    <citation type="submission" date="2015-12" db="EMBL/GenBank/DDBJ databases">
        <authorList>
            <person name="Shamseldin A."/>
            <person name="Moawad H."/>
            <person name="Abd El-Rahim W.M."/>
            <person name="Sadowsky M.J."/>
        </authorList>
    </citation>
    <scope>NUCLEOTIDE SEQUENCE [LARGE SCALE GENOMIC DNA]</scope>
    <source>
        <strain evidence="6 7">WF1</strain>
    </source>
</reference>
<dbReference type="OrthoDB" id="9808367at2"/>
<dbReference type="Gene3D" id="3.40.800.20">
    <property type="entry name" value="Histone deacetylase domain"/>
    <property type="match status" value="1"/>
</dbReference>
<comment type="similarity">
    <text evidence="2">Belongs to the histone deacetylase family.</text>
</comment>
<dbReference type="InterPro" id="IPR003085">
    <property type="entry name" value="AcuC"/>
</dbReference>
<dbReference type="Pfam" id="PF00850">
    <property type="entry name" value="Hist_deacetyl"/>
    <property type="match status" value="1"/>
</dbReference>
<organism evidence="6 7">
    <name type="scientific">Methyloprofundus sedimenti</name>
    <dbReference type="NCBI Taxonomy" id="1420851"/>
    <lineage>
        <taxon>Bacteria</taxon>
        <taxon>Pseudomonadati</taxon>
        <taxon>Pseudomonadota</taxon>
        <taxon>Gammaproteobacteria</taxon>
        <taxon>Methylococcales</taxon>
        <taxon>Methylococcaceae</taxon>
        <taxon>Methyloprofundus</taxon>
    </lineage>
</organism>
<dbReference type="CDD" id="cd09994">
    <property type="entry name" value="HDAC_AcuC_like"/>
    <property type="match status" value="1"/>
</dbReference>
<dbReference type="RefSeq" id="WP_080521240.1">
    <property type="nucleotide sequence ID" value="NZ_LPUF01000001.1"/>
</dbReference>
<name>A0A1V8M554_9GAMM</name>
<accession>A0A1V8M554</accession>
<dbReference type="GO" id="GO:0004407">
    <property type="term" value="F:histone deacetylase activity"/>
    <property type="evidence" value="ECO:0007669"/>
    <property type="project" value="TreeGrafter"/>
</dbReference>
<dbReference type="STRING" id="1420851.AU255_01550"/>
<gene>
    <name evidence="6" type="ORF">AU255_01550</name>
</gene>
<dbReference type="GO" id="GO:0045150">
    <property type="term" value="P:acetoin catabolic process"/>
    <property type="evidence" value="ECO:0007669"/>
    <property type="project" value="UniProtKB-UniPathway"/>
</dbReference>
<evidence type="ECO:0000256" key="4">
    <source>
        <dbReference type="ARBA" id="ARBA00022627"/>
    </source>
</evidence>
<dbReference type="InterPro" id="IPR000286">
    <property type="entry name" value="HDACs"/>
</dbReference>
<dbReference type="Proteomes" id="UP000191980">
    <property type="component" value="Unassembled WGS sequence"/>
</dbReference>
<evidence type="ECO:0000313" key="7">
    <source>
        <dbReference type="Proteomes" id="UP000191980"/>
    </source>
</evidence>
<evidence type="ECO:0000256" key="3">
    <source>
        <dbReference type="ARBA" id="ARBA00020218"/>
    </source>
</evidence>
<dbReference type="UniPathway" id="UPA00040"/>
<sequence>MSRHHCCVYLGDDLARYSFANDHPFGPMRYQVFAQEFYQQFLQEKVDILPPQKAPQSILELFHTHDYVEQVKQQSRQGIGYLDQGDTPAFIGMYEAASFVVGTVCDAVDRIISNEYQHAFIPIAGLHHARRHIAAGFCVYNDCGVAIEYLRNKYNIQRIAYIDIDAHHGDGVFYSFENDPELIFVDLHEDGHFLYPGTGAESETGKDRAVGTKLNIPMPPHSNDEAFMQAWESVEEFLLKHGADFILLQCGADSIKGDPITHMEYSEKAHAYAAERLCILASQLCHNKFIAMGGGGYNHRNIAKTWTAVVSRMAHKY</sequence>
<dbReference type="InterPro" id="IPR037138">
    <property type="entry name" value="His_deacetylse_dom_sf"/>
</dbReference>
<evidence type="ECO:0000313" key="6">
    <source>
        <dbReference type="EMBL" id="OQK16616.1"/>
    </source>
</evidence>
<proteinExistence type="inferred from homology"/>
<dbReference type="InterPro" id="IPR023801">
    <property type="entry name" value="His_deacetylse_dom"/>
</dbReference>
<dbReference type="PRINTS" id="PR01270">
    <property type="entry name" value="HDASUPER"/>
</dbReference>
<dbReference type="GO" id="GO:0040029">
    <property type="term" value="P:epigenetic regulation of gene expression"/>
    <property type="evidence" value="ECO:0007669"/>
    <property type="project" value="TreeGrafter"/>
</dbReference>